<dbReference type="InterPro" id="IPR001932">
    <property type="entry name" value="PPM-type_phosphatase-like_dom"/>
</dbReference>
<dbReference type="GO" id="GO:0016791">
    <property type="term" value="F:phosphatase activity"/>
    <property type="evidence" value="ECO:0007669"/>
    <property type="project" value="TreeGrafter"/>
</dbReference>
<evidence type="ECO:0000313" key="10">
    <source>
        <dbReference type="Proteomes" id="UP000320095"/>
    </source>
</evidence>
<evidence type="ECO:0000256" key="2">
    <source>
        <dbReference type="ARBA" id="ARBA00022475"/>
    </source>
</evidence>
<evidence type="ECO:0000256" key="1">
    <source>
        <dbReference type="ARBA" id="ARBA00004651"/>
    </source>
</evidence>
<evidence type="ECO:0000256" key="3">
    <source>
        <dbReference type="ARBA" id="ARBA00022692"/>
    </source>
</evidence>
<reference evidence="9 10" key="1">
    <citation type="journal article" date="2019" name="Environ. Microbiol.">
        <title>Species interactions and distinct microbial communities in high Arctic permafrost affected cryosols are associated with the CH4 and CO2 gas fluxes.</title>
        <authorList>
            <person name="Altshuler I."/>
            <person name="Hamel J."/>
            <person name="Turney S."/>
            <person name="Magnuson E."/>
            <person name="Levesque R."/>
            <person name="Greer C."/>
            <person name="Whyte L.G."/>
        </authorList>
    </citation>
    <scope>NUCLEOTIDE SEQUENCE [LARGE SCALE GENOMIC DNA]</scope>
    <source>
        <strain evidence="9 10">S5.20</strain>
    </source>
</reference>
<evidence type="ECO:0000256" key="4">
    <source>
        <dbReference type="ARBA" id="ARBA00022801"/>
    </source>
</evidence>
<dbReference type="Pfam" id="PF07228">
    <property type="entry name" value="SpoIIE"/>
    <property type="match status" value="1"/>
</dbReference>
<dbReference type="SUPFAM" id="SSF81606">
    <property type="entry name" value="PP2C-like"/>
    <property type="match status" value="1"/>
</dbReference>
<keyword evidence="3 7" id="KW-0812">Transmembrane</keyword>
<dbReference type="SMART" id="SM00331">
    <property type="entry name" value="PP2C_SIG"/>
    <property type="match status" value="1"/>
</dbReference>
<evidence type="ECO:0000256" key="6">
    <source>
        <dbReference type="ARBA" id="ARBA00023136"/>
    </source>
</evidence>
<protein>
    <submittedName>
        <fullName evidence="9">Serine/threonine protein phosphatase</fullName>
    </submittedName>
</protein>
<comment type="caution">
    <text evidence="9">The sequence shown here is derived from an EMBL/GenBank/DDBJ whole genome shotgun (WGS) entry which is preliminary data.</text>
</comment>
<dbReference type="GO" id="GO:0005886">
    <property type="term" value="C:plasma membrane"/>
    <property type="evidence" value="ECO:0007669"/>
    <property type="project" value="UniProtKB-SubCell"/>
</dbReference>
<name>A0A502EBN1_9MYCO</name>
<dbReference type="AlphaFoldDB" id="A0A502EBN1"/>
<dbReference type="PANTHER" id="PTHR43156">
    <property type="entry name" value="STAGE II SPORULATION PROTEIN E-RELATED"/>
    <property type="match status" value="1"/>
</dbReference>
<dbReference type="InterPro" id="IPR036457">
    <property type="entry name" value="PPM-type-like_dom_sf"/>
</dbReference>
<feature type="transmembrane region" description="Helical" evidence="7">
    <location>
        <begin position="110"/>
        <end position="131"/>
    </location>
</feature>
<organism evidence="9 10">
    <name type="scientific">Mycolicibacterium hodleri</name>
    <dbReference type="NCBI Taxonomy" id="49897"/>
    <lineage>
        <taxon>Bacteria</taxon>
        <taxon>Bacillati</taxon>
        <taxon>Actinomycetota</taxon>
        <taxon>Actinomycetes</taxon>
        <taxon>Mycobacteriales</taxon>
        <taxon>Mycobacteriaceae</taxon>
        <taxon>Mycolicibacterium</taxon>
    </lineage>
</organism>
<keyword evidence="6 7" id="KW-0472">Membrane</keyword>
<dbReference type="EMBL" id="RCZG01000003">
    <property type="protein sequence ID" value="TPG35068.1"/>
    <property type="molecule type" value="Genomic_DNA"/>
</dbReference>
<evidence type="ECO:0000313" key="9">
    <source>
        <dbReference type="EMBL" id="TPG35068.1"/>
    </source>
</evidence>
<sequence>MLIVCALAAIALTSWLSFAMRPATFVTYAWWPAAGIALGLGIRFRIRYLWVLALAVTAVTLPILFWAGRSNPIAISVSVGVEMIVGTLILRGRQDKLPTLDSPRDLARLVVATVVAAVVYDLLAVGIDLLLGDPTMALTRLITVGPKHAAGMLLVTPLFMEIPRRDHPATRFETVAQPVATLGVAMFVFVSNERLPLAFLPFLPLIWTAMRLSTRQLQVQMLAIAVIASRGSALGAGPFSFERLGPDTGSTVLQIFELSMVLVFLALSLTVGLGRDTAQRLTASEELFRRSFDSSVAGKLLVTHDAEGWSVQRSNASAALMLPGLRDGQRVLSELLGSEATSALVEKAESLSGDSDRFVLTLSSGRSLQMSIALLSEGRGHEVFALHFHDITESLRVRRLEREELERAGEVQRALTPKQLPCTPGWGFGAVSEPAKQVGGDFYDIRLDLPYAVLGLGDVMGKGVAAGMLASAARSALRCNHPKVSPSVAVGRAARVLDSDLQQTDAFITLAYVLVDLGSGDFRLTDAGHGLHFILRGDSTAVERRQSRDLPIGVGDDWHELRDTLAPGDAILLVSDGVLDLWGDSVSRLHDAVTRYAKECRTDPQALVEALCGGQSGSVDSDDVTAVVLCRNPSNVDALSAAPGHGVGVNSGSRSAADALVGARASNERIE</sequence>
<feature type="transmembrane region" description="Helical" evidence="7">
    <location>
        <begin position="73"/>
        <end position="90"/>
    </location>
</feature>
<proteinExistence type="predicted"/>
<accession>A0A502EBN1</accession>
<dbReference type="Proteomes" id="UP000320095">
    <property type="component" value="Unassembled WGS sequence"/>
</dbReference>
<feature type="transmembrane region" description="Helical" evidence="7">
    <location>
        <begin position="49"/>
        <end position="67"/>
    </location>
</feature>
<dbReference type="InterPro" id="IPR052016">
    <property type="entry name" value="Bact_Sigma-Reg"/>
</dbReference>
<comment type="subcellular location">
    <subcellularLocation>
        <location evidence="1">Cell membrane</location>
        <topology evidence="1">Multi-pass membrane protein</topology>
    </subcellularLocation>
</comment>
<dbReference type="Gene3D" id="3.60.40.10">
    <property type="entry name" value="PPM-type phosphatase domain"/>
    <property type="match status" value="1"/>
</dbReference>
<feature type="domain" description="PPM-type phosphatase" evidence="8">
    <location>
        <begin position="423"/>
        <end position="631"/>
    </location>
</feature>
<dbReference type="OrthoDB" id="3197131at2"/>
<feature type="transmembrane region" description="Helical" evidence="7">
    <location>
        <begin position="29"/>
        <end position="44"/>
    </location>
</feature>
<gene>
    <name evidence="9" type="ORF">EAH80_09795</name>
</gene>
<evidence type="ECO:0000256" key="7">
    <source>
        <dbReference type="SAM" id="Phobius"/>
    </source>
</evidence>
<keyword evidence="10" id="KW-1185">Reference proteome</keyword>
<evidence type="ECO:0000256" key="5">
    <source>
        <dbReference type="ARBA" id="ARBA00022989"/>
    </source>
</evidence>
<keyword evidence="5 7" id="KW-1133">Transmembrane helix</keyword>
<dbReference type="PANTHER" id="PTHR43156:SF2">
    <property type="entry name" value="STAGE II SPORULATION PROTEIN E"/>
    <property type="match status" value="1"/>
</dbReference>
<keyword evidence="2" id="KW-1003">Cell membrane</keyword>
<dbReference type="Pfam" id="PF05231">
    <property type="entry name" value="MASE1"/>
    <property type="match status" value="1"/>
</dbReference>
<dbReference type="InterPro" id="IPR007895">
    <property type="entry name" value="MASE1"/>
</dbReference>
<evidence type="ECO:0000259" key="8">
    <source>
        <dbReference type="SMART" id="SM00331"/>
    </source>
</evidence>
<keyword evidence="4" id="KW-0378">Hydrolase</keyword>